<dbReference type="AlphaFoldDB" id="A0A6H1ZYL8"/>
<evidence type="ECO:0000313" key="2">
    <source>
        <dbReference type="EMBL" id="QJA61053.1"/>
    </source>
</evidence>
<evidence type="ECO:0000313" key="3">
    <source>
        <dbReference type="EMBL" id="QJA82028.1"/>
    </source>
</evidence>
<evidence type="ECO:0000313" key="1">
    <source>
        <dbReference type="EMBL" id="QJA52664.1"/>
    </source>
</evidence>
<name>A0A6H1ZYL8_9ZZZZ</name>
<evidence type="ECO:0000313" key="4">
    <source>
        <dbReference type="EMBL" id="QJH99447.1"/>
    </source>
</evidence>
<dbReference type="EMBL" id="MT142477">
    <property type="protein sequence ID" value="QJA82028.1"/>
    <property type="molecule type" value="Genomic_DNA"/>
</dbReference>
<accession>A0A6H1ZYL8</accession>
<proteinExistence type="predicted"/>
<protein>
    <submittedName>
        <fullName evidence="1">Uncharacterized protein</fullName>
    </submittedName>
</protein>
<gene>
    <name evidence="3" type="ORF">MM415A00449_0025</name>
    <name evidence="2" type="ORF">MM415B01001_0018</name>
    <name evidence="1" type="ORF">TM448A02865_0003</name>
    <name evidence="4" type="ORF">TM448B01591_0012</name>
</gene>
<dbReference type="EMBL" id="MT144789">
    <property type="protein sequence ID" value="QJH99447.1"/>
    <property type="molecule type" value="Genomic_DNA"/>
</dbReference>
<dbReference type="EMBL" id="MT141429">
    <property type="protein sequence ID" value="QJA61053.1"/>
    <property type="molecule type" value="Genomic_DNA"/>
</dbReference>
<organism evidence="1">
    <name type="scientific">viral metagenome</name>
    <dbReference type="NCBI Taxonomy" id="1070528"/>
    <lineage>
        <taxon>unclassified sequences</taxon>
        <taxon>metagenomes</taxon>
        <taxon>organismal metagenomes</taxon>
    </lineage>
</organism>
<sequence length="76" mass="8537">MAKMPEIVISLEKGEIAKLKLKDGDVLVVKIPRPLMRHAKKISELVKQAVPDNRMLIIPKDFELSVIEEEEADGMA</sequence>
<reference evidence="1" key="1">
    <citation type="submission" date="2020-03" db="EMBL/GenBank/DDBJ databases">
        <title>The deep terrestrial virosphere.</title>
        <authorList>
            <person name="Holmfeldt K."/>
            <person name="Nilsson E."/>
            <person name="Simone D."/>
            <person name="Lopez-Fernandez M."/>
            <person name="Wu X."/>
            <person name="de Brujin I."/>
            <person name="Lundin D."/>
            <person name="Andersson A."/>
            <person name="Bertilsson S."/>
            <person name="Dopson M."/>
        </authorList>
    </citation>
    <scope>NUCLEOTIDE SEQUENCE</scope>
    <source>
        <strain evidence="3">MM415A00449</strain>
        <strain evidence="2">MM415B01001</strain>
        <strain evidence="1">TM448A02865</strain>
        <strain evidence="4">TM448B01591</strain>
    </source>
</reference>
<dbReference type="EMBL" id="MT144358">
    <property type="protein sequence ID" value="QJA52664.1"/>
    <property type="molecule type" value="Genomic_DNA"/>
</dbReference>